<gene>
    <name evidence="5 6" type="primary">rpmC</name>
    <name evidence="6" type="ORF">HCT46_04875</name>
</gene>
<sequence>MAKDKNALSAKSLSTLTLSEKEKKRDELLAELRRYRFTSVMGSVENKMQKRNIRKGIARLNTMIHEHKLGKRT</sequence>
<evidence type="ECO:0000256" key="5">
    <source>
        <dbReference type="HAMAP-Rule" id="MF_00374"/>
    </source>
</evidence>
<keyword evidence="3 5" id="KW-0687">Ribonucleoprotein</keyword>
<proteinExistence type="inferred from homology"/>
<dbReference type="HAMAP" id="MF_00374">
    <property type="entry name" value="Ribosomal_uL29"/>
    <property type="match status" value="1"/>
</dbReference>
<dbReference type="RefSeq" id="WP_167703665.1">
    <property type="nucleotide sequence ID" value="NZ_CP118168.1"/>
</dbReference>
<evidence type="ECO:0000313" key="6">
    <source>
        <dbReference type="EMBL" id="NIZ47248.1"/>
    </source>
</evidence>
<dbReference type="Gene3D" id="1.10.287.310">
    <property type="match status" value="1"/>
</dbReference>
<dbReference type="GO" id="GO:1990904">
    <property type="term" value="C:ribonucleoprotein complex"/>
    <property type="evidence" value="ECO:0007669"/>
    <property type="project" value="UniProtKB-KW"/>
</dbReference>
<evidence type="ECO:0000256" key="2">
    <source>
        <dbReference type="ARBA" id="ARBA00022980"/>
    </source>
</evidence>
<dbReference type="NCBIfam" id="TIGR00012">
    <property type="entry name" value="L29"/>
    <property type="match status" value="1"/>
</dbReference>
<dbReference type="GO" id="GO:0005840">
    <property type="term" value="C:ribosome"/>
    <property type="evidence" value="ECO:0007669"/>
    <property type="project" value="UniProtKB-KW"/>
</dbReference>
<protein>
    <recommendedName>
        <fullName evidence="4 5">Large ribosomal subunit protein uL29</fullName>
    </recommendedName>
</protein>
<reference evidence="6" key="1">
    <citation type="submission" date="2020-03" db="EMBL/GenBank/DDBJ databases">
        <title>Spirochaetal bacteria isolated from arthropods constitute a novel genus Entomospira genus novum within the order Spirochaetales.</title>
        <authorList>
            <person name="Grana-Miraglia L."/>
            <person name="Sikutova S."/>
            <person name="Fingerle V."/>
            <person name="Sing A."/>
            <person name="Castillo-Ramirez S."/>
            <person name="Margos G."/>
            <person name="Rudolf I."/>
        </authorList>
    </citation>
    <scope>NUCLEOTIDE SEQUENCE</scope>
    <source>
        <strain evidence="6">BR208</strain>
    </source>
</reference>
<evidence type="ECO:0000256" key="1">
    <source>
        <dbReference type="ARBA" id="ARBA00009254"/>
    </source>
</evidence>
<evidence type="ECO:0000256" key="3">
    <source>
        <dbReference type="ARBA" id="ARBA00023274"/>
    </source>
</evidence>
<dbReference type="Proteomes" id="UP000752013">
    <property type="component" value="Unassembled WGS sequence"/>
</dbReference>
<dbReference type="InterPro" id="IPR036049">
    <property type="entry name" value="Ribosomal_uL29_sf"/>
</dbReference>
<dbReference type="AlphaFoldDB" id="A0A968GFF4"/>
<comment type="caution">
    <text evidence="6">The sequence shown here is derived from an EMBL/GenBank/DDBJ whole genome shotgun (WGS) entry which is preliminary data.</text>
</comment>
<dbReference type="GO" id="GO:0003735">
    <property type="term" value="F:structural constituent of ribosome"/>
    <property type="evidence" value="ECO:0007669"/>
    <property type="project" value="InterPro"/>
</dbReference>
<accession>A0A968GFF4</accession>
<comment type="similarity">
    <text evidence="1 5">Belongs to the universal ribosomal protein uL29 family.</text>
</comment>
<dbReference type="SUPFAM" id="SSF46561">
    <property type="entry name" value="Ribosomal protein L29 (L29p)"/>
    <property type="match status" value="1"/>
</dbReference>
<dbReference type="GO" id="GO:0006412">
    <property type="term" value="P:translation"/>
    <property type="evidence" value="ECO:0007669"/>
    <property type="project" value="UniProtKB-UniRule"/>
</dbReference>
<dbReference type="EMBL" id="JAATLK010000001">
    <property type="protein sequence ID" value="NIZ47248.1"/>
    <property type="molecule type" value="Genomic_DNA"/>
</dbReference>
<keyword evidence="7" id="KW-1185">Reference proteome</keyword>
<dbReference type="Pfam" id="PF00831">
    <property type="entry name" value="Ribosomal_L29"/>
    <property type="match status" value="1"/>
</dbReference>
<keyword evidence="2 5" id="KW-0689">Ribosomal protein</keyword>
<dbReference type="InterPro" id="IPR001854">
    <property type="entry name" value="Ribosomal_uL29"/>
</dbReference>
<organism evidence="6 7">
    <name type="scientific">Entomospira nematocerorum</name>
    <dbReference type="NCBI Taxonomy" id="2719987"/>
    <lineage>
        <taxon>Bacteria</taxon>
        <taxon>Pseudomonadati</taxon>
        <taxon>Spirochaetota</taxon>
        <taxon>Spirochaetia</taxon>
        <taxon>Spirochaetales</taxon>
        <taxon>Spirochaetaceae</taxon>
        <taxon>Entomospira</taxon>
    </lineage>
</organism>
<evidence type="ECO:0000256" key="4">
    <source>
        <dbReference type="ARBA" id="ARBA00035204"/>
    </source>
</evidence>
<evidence type="ECO:0000313" key="7">
    <source>
        <dbReference type="Proteomes" id="UP000752013"/>
    </source>
</evidence>
<name>A0A968GFF4_9SPIO</name>